<accession>A0ABQ6IJJ0</accession>
<reference evidence="3" key="1">
    <citation type="journal article" date="2019" name="Int. J. Syst. Evol. Microbiol.">
        <title>The Global Catalogue of Microorganisms (GCM) 10K type strain sequencing project: providing services to taxonomists for standard genome sequencing and annotation.</title>
        <authorList>
            <consortium name="The Broad Institute Genomics Platform"/>
            <consortium name="The Broad Institute Genome Sequencing Center for Infectious Disease"/>
            <person name="Wu L."/>
            <person name="Ma J."/>
        </authorList>
    </citation>
    <scope>NUCLEOTIDE SEQUENCE [LARGE SCALE GENOMIC DNA]</scope>
    <source>
        <strain evidence="3">NBRC 112299</strain>
    </source>
</reference>
<protein>
    <recommendedName>
        <fullName evidence="1">CNNM transmembrane domain-containing protein</fullName>
    </recommendedName>
</protein>
<sequence length="78" mass="8493">MSDGLAIGLTVLLLIGNAFFVGAEFALVSARRSQIEPRAAAGSWSARITVRAMERVSLMMAGAQARYHRLFARPRCAR</sequence>
<evidence type="ECO:0000313" key="3">
    <source>
        <dbReference type="Proteomes" id="UP001157125"/>
    </source>
</evidence>
<dbReference type="Proteomes" id="UP001157125">
    <property type="component" value="Unassembled WGS sequence"/>
</dbReference>
<evidence type="ECO:0000259" key="1">
    <source>
        <dbReference type="Pfam" id="PF01595"/>
    </source>
</evidence>
<dbReference type="Pfam" id="PF01595">
    <property type="entry name" value="CNNM"/>
    <property type="match status" value="1"/>
</dbReference>
<proteinExistence type="predicted"/>
<dbReference type="InterPro" id="IPR051676">
    <property type="entry name" value="UPF0053_domain"/>
</dbReference>
<feature type="domain" description="CNNM transmembrane" evidence="1">
    <location>
        <begin position="9"/>
        <end position="64"/>
    </location>
</feature>
<gene>
    <name evidence="2" type="ORF">GCM10025876_34920</name>
</gene>
<keyword evidence="3" id="KW-1185">Reference proteome</keyword>
<dbReference type="RefSeq" id="WP_348523678.1">
    <property type="nucleotide sequence ID" value="NZ_BSUN01000001.1"/>
</dbReference>
<dbReference type="PANTHER" id="PTHR43099">
    <property type="entry name" value="UPF0053 PROTEIN YRKA"/>
    <property type="match status" value="1"/>
</dbReference>
<evidence type="ECO:0000313" key="2">
    <source>
        <dbReference type="EMBL" id="GMA37288.1"/>
    </source>
</evidence>
<comment type="caution">
    <text evidence="2">The sequence shown here is derived from an EMBL/GenBank/DDBJ whole genome shotgun (WGS) entry which is preliminary data.</text>
</comment>
<organism evidence="2 3">
    <name type="scientific">Demequina litorisediminis</name>
    <dbReference type="NCBI Taxonomy" id="1849022"/>
    <lineage>
        <taxon>Bacteria</taxon>
        <taxon>Bacillati</taxon>
        <taxon>Actinomycetota</taxon>
        <taxon>Actinomycetes</taxon>
        <taxon>Micrococcales</taxon>
        <taxon>Demequinaceae</taxon>
        <taxon>Demequina</taxon>
    </lineage>
</organism>
<dbReference type="EMBL" id="BSUN01000001">
    <property type="protein sequence ID" value="GMA37288.1"/>
    <property type="molecule type" value="Genomic_DNA"/>
</dbReference>
<dbReference type="PANTHER" id="PTHR43099:SF5">
    <property type="entry name" value="HLYC_CORC FAMILY TRANSPORTER"/>
    <property type="match status" value="1"/>
</dbReference>
<name>A0ABQ6IJJ0_9MICO</name>
<dbReference type="InterPro" id="IPR002550">
    <property type="entry name" value="CNNM"/>
</dbReference>